<keyword evidence="2" id="KW-1185">Reference proteome</keyword>
<evidence type="ECO:0000313" key="1">
    <source>
        <dbReference type="EMBL" id="OAM89336.1"/>
    </source>
</evidence>
<dbReference type="EMBL" id="LRRQ01000099">
    <property type="protein sequence ID" value="OAM89336.1"/>
    <property type="molecule type" value="Genomic_DNA"/>
</dbReference>
<comment type="caution">
    <text evidence="1">The sequence shown here is derived from an EMBL/GenBank/DDBJ whole genome shotgun (WGS) entry which is preliminary data.</text>
</comment>
<accession>A0A178IJP0</accession>
<dbReference type="AlphaFoldDB" id="A0A178IJP0"/>
<proteinExistence type="predicted"/>
<reference evidence="1 2" key="1">
    <citation type="submission" date="2016-01" db="EMBL/GenBank/DDBJ databases">
        <title>High potential of lignocellulose degradation of a new Verrucomicrobia species.</title>
        <authorList>
            <person name="Wang Y."/>
            <person name="Shi Y."/>
            <person name="Qiu Z."/>
            <person name="Liu S."/>
            <person name="Yang H."/>
        </authorList>
    </citation>
    <scope>NUCLEOTIDE SEQUENCE [LARGE SCALE GENOMIC DNA]</scope>
    <source>
        <strain evidence="1 2">TSB47</strain>
    </source>
</reference>
<dbReference type="STRING" id="1184151.AW736_13880"/>
<sequence length="417" mass="44572">MKTNSSKNKPPFSVPRLLARISPRIGFASHCKGVCKPAARVVAINETGPERLVAAVAAFNDVAPAADQDWVRLSPYGEFPNEVGLQVFDRAAAEEMTADFNSILGKAQRLFRGPPYYVGHPDDPRWAQKNPGAPMRAVARVKKMEARDDGLYGFVAFNDEGKSLVSGDAAPYAFHSPRWGMRPITHKGRKAFRPVLLYSMGLTNTPNIPGNSIGLNEPADSFSAMNKEHIIKLLAALGKTVAADATDEQFAAAINEAVPFAQAAVTASASLPGMKTQLTIAQNEAAALRDERDTAKAAATSERAARAGQVVTIAINTGRITEAQRAEWTGKLVAASDFAAIEAGLTELKPAINTQSKVAGLGERKAEVAASAERITAINEAVARHCKENGLDPRKDYHRAFTAVKAAKPDLFTTATN</sequence>
<dbReference type="OrthoDB" id="7306769at2"/>
<evidence type="ECO:0008006" key="3">
    <source>
        <dbReference type="Google" id="ProtNLM"/>
    </source>
</evidence>
<dbReference type="Proteomes" id="UP000078486">
    <property type="component" value="Unassembled WGS sequence"/>
</dbReference>
<gene>
    <name evidence="1" type="ORF">AW736_13880</name>
</gene>
<organism evidence="1 2">
    <name type="scientific">Termitidicoccus mucosus</name>
    <dbReference type="NCBI Taxonomy" id="1184151"/>
    <lineage>
        <taxon>Bacteria</taxon>
        <taxon>Pseudomonadati</taxon>
        <taxon>Verrucomicrobiota</taxon>
        <taxon>Opitutia</taxon>
        <taxon>Opitutales</taxon>
        <taxon>Opitutaceae</taxon>
        <taxon>Termitidicoccus</taxon>
    </lineage>
</organism>
<dbReference type="RefSeq" id="WP_068770785.1">
    <property type="nucleotide sequence ID" value="NZ_CP109796.1"/>
</dbReference>
<evidence type="ECO:0000313" key="2">
    <source>
        <dbReference type="Proteomes" id="UP000078486"/>
    </source>
</evidence>
<name>A0A178IJP0_9BACT</name>
<protein>
    <recommendedName>
        <fullName evidence="3">Mu-like prophage I protein</fullName>
    </recommendedName>
</protein>